<evidence type="ECO:0000313" key="3">
    <source>
        <dbReference type="Proteomes" id="UP001596958"/>
    </source>
</evidence>
<proteinExistence type="predicted"/>
<protein>
    <recommendedName>
        <fullName evidence="1">NlpE C-terminal OB domain-containing protein</fullName>
    </recommendedName>
</protein>
<keyword evidence="3" id="KW-1185">Reference proteome</keyword>
<dbReference type="EMBL" id="JBHTHU010000022">
    <property type="protein sequence ID" value="MFD0752299.1"/>
    <property type="molecule type" value="Genomic_DNA"/>
</dbReference>
<dbReference type="InterPro" id="IPR038139">
    <property type="entry name" value="NlpE_C_sf"/>
</dbReference>
<feature type="domain" description="NlpE C-terminal OB" evidence="1">
    <location>
        <begin position="30"/>
        <end position="117"/>
    </location>
</feature>
<dbReference type="Proteomes" id="UP001596958">
    <property type="component" value="Unassembled WGS sequence"/>
</dbReference>
<dbReference type="InterPro" id="IPR033450">
    <property type="entry name" value="NlpE_C"/>
</dbReference>
<evidence type="ECO:0000259" key="1">
    <source>
        <dbReference type="Pfam" id="PF17185"/>
    </source>
</evidence>
<dbReference type="Pfam" id="PF17185">
    <property type="entry name" value="NlpE_C"/>
    <property type="match status" value="1"/>
</dbReference>
<dbReference type="Gene3D" id="2.40.50.540">
    <property type="match status" value="1"/>
</dbReference>
<name>A0ABW2Z1D0_9SPHI</name>
<organism evidence="2 3">
    <name type="scientific">Mucilaginibacter calamicampi</name>
    <dbReference type="NCBI Taxonomy" id="1302352"/>
    <lineage>
        <taxon>Bacteria</taxon>
        <taxon>Pseudomonadati</taxon>
        <taxon>Bacteroidota</taxon>
        <taxon>Sphingobacteriia</taxon>
        <taxon>Sphingobacteriales</taxon>
        <taxon>Sphingobacteriaceae</taxon>
        <taxon>Mucilaginibacter</taxon>
    </lineage>
</organism>
<reference evidence="3" key="1">
    <citation type="journal article" date="2019" name="Int. J. Syst. Evol. Microbiol.">
        <title>The Global Catalogue of Microorganisms (GCM) 10K type strain sequencing project: providing services to taxonomists for standard genome sequencing and annotation.</title>
        <authorList>
            <consortium name="The Broad Institute Genomics Platform"/>
            <consortium name="The Broad Institute Genome Sequencing Center for Infectious Disease"/>
            <person name="Wu L."/>
            <person name="Ma J."/>
        </authorList>
    </citation>
    <scope>NUCLEOTIDE SEQUENCE [LARGE SCALE GENOMIC DNA]</scope>
    <source>
        <strain evidence="3">CCUG 63418</strain>
    </source>
</reference>
<comment type="caution">
    <text evidence="2">The sequence shown here is derived from an EMBL/GenBank/DDBJ whole genome shotgun (WGS) entry which is preliminary data.</text>
</comment>
<evidence type="ECO:0000313" key="2">
    <source>
        <dbReference type="EMBL" id="MFD0752299.1"/>
    </source>
</evidence>
<gene>
    <name evidence="2" type="ORF">ACFQZS_19245</name>
</gene>
<dbReference type="PROSITE" id="PS51257">
    <property type="entry name" value="PROKAR_LIPOPROTEIN"/>
    <property type="match status" value="1"/>
</dbReference>
<dbReference type="RefSeq" id="WP_377102672.1">
    <property type="nucleotide sequence ID" value="NZ_JBHTHU010000022.1"/>
</dbReference>
<accession>A0ABW2Z1D0</accession>
<sequence>MRGIRFSYLGIAFFITLLAACHSDKKVDKKKPVFIKGLYTFGPEAALFINCKTGKEYWAADSSAQLELQYSQLNTDKPYASVYIEVEGEIKPSIKNGPASAFDSTLTVRKLIAIKKDIPNGLCK</sequence>